<evidence type="ECO:0000256" key="5">
    <source>
        <dbReference type="ARBA" id="ARBA00023204"/>
    </source>
</evidence>
<reference evidence="7 8" key="1">
    <citation type="journal article" date="2014" name="Genome Announc.">
        <title>Draft genome sequences of six enterohepatic helicobacter species isolated from humans and one from rhesus macaques.</title>
        <authorList>
            <person name="Shen Z."/>
            <person name="Sheh A."/>
            <person name="Young S.K."/>
            <person name="Abouelliel A."/>
            <person name="Ward D.V."/>
            <person name="Earl A.M."/>
            <person name="Fox J.G."/>
        </authorList>
    </citation>
    <scope>NUCLEOTIDE SEQUENCE [LARGE SCALE GENOMIC DNA]</scope>
    <source>
        <strain evidence="7 8">MIT 99-5501</strain>
    </source>
</reference>
<dbReference type="EC" id="3.2.2.21" evidence="3"/>
<dbReference type="GO" id="GO:0006307">
    <property type="term" value="P:DNA alkylation repair"/>
    <property type="evidence" value="ECO:0007669"/>
    <property type="project" value="TreeGrafter"/>
</dbReference>
<dbReference type="Gene3D" id="1.10.340.30">
    <property type="entry name" value="Hypothetical protein, domain 2"/>
    <property type="match status" value="1"/>
</dbReference>
<dbReference type="PANTHER" id="PTHR43003">
    <property type="entry name" value="DNA-3-METHYLADENINE GLYCOSYLASE"/>
    <property type="match status" value="1"/>
</dbReference>
<dbReference type="SMART" id="SM00478">
    <property type="entry name" value="ENDO3c"/>
    <property type="match status" value="1"/>
</dbReference>
<dbReference type="SUPFAM" id="SSF48150">
    <property type="entry name" value="DNA-glycosylase"/>
    <property type="match status" value="1"/>
</dbReference>
<comment type="catalytic activity">
    <reaction evidence="1">
        <text>Hydrolysis of alkylated DNA, releasing 3-methyladenine, 3-methylguanine, 7-methylguanine and 7-methyladenine.</text>
        <dbReference type="EC" id="3.2.2.21"/>
    </reaction>
</comment>
<dbReference type="GO" id="GO:0043916">
    <property type="term" value="F:DNA-7-methylguanine glycosylase activity"/>
    <property type="evidence" value="ECO:0007669"/>
    <property type="project" value="TreeGrafter"/>
</dbReference>
<sequence>MQNISTQRDFVAYNQSFFTPHIFTYTTKELDCLKAKDKRLAKAIDKIGTITREGERDIFASVIHHIIAQQISTKAQASIWARFCALFSEVESEKKNVKKAQSTDSQSKQKAQVLLAIDIDKIRSCGISSRKAQYILDFAHKVQSGEFDIEAVAKMSDEKAIESLIKLRGIGVWTAEMILLFCLQRKDILSYDDLALQRGLKMLYALKCEGKNGKIPKEVFATYRAKFSPYGSIASLYLWEIASGKFEI</sequence>
<dbReference type="PANTHER" id="PTHR43003:SF5">
    <property type="entry name" value="DNA-3-METHYLADENINE GLYCOSYLASE"/>
    <property type="match status" value="1"/>
</dbReference>
<evidence type="ECO:0000256" key="2">
    <source>
        <dbReference type="ARBA" id="ARBA00010817"/>
    </source>
</evidence>
<dbReference type="Proteomes" id="UP000018731">
    <property type="component" value="Unassembled WGS sequence"/>
</dbReference>
<dbReference type="GO" id="GO:0032131">
    <property type="term" value="F:alkylated DNA binding"/>
    <property type="evidence" value="ECO:0007669"/>
    <property type="project" value="TreeGrafter"/>
</dbReference>
<dbReference type="GO" id="GO:0008725">
    <property type="term" value="F:DNA-3-methyladenine glycosylase activity"/>
    <property type="evidence" value="ECO:0007669"/>
    <property type="project" value="TreeGrafter"/>
</dbReference>
<dbReference type="InterPro" id="IPR051912">
    <property type="entry name" value="Alkylbase_DNA_Glycosylase/TA"/>
</dbReference>
<dbReference type="eggNOG" id="COG0122">
    <property type="taxonomic scope" value="Bacteria"/>
</dbReference>
<dbReference type="FunFam" id="1.10.340.30:FF:000004">
    <property type="entry name" value="DNA-3-methyladenine glycosylase II"/>
    <property type="match status" value="1"/>
</dbReference>
<evidence type="ECO:0000256" key="1">
    <source>
        <dbReference type="ARBA" id="ARBA00000086"/>
    </source>
</evidence>
<keyword evidence="8" id="KW-1185">Reference proteome</keyword>
<dbReference type="AlphaFoldDB" id="V8C7U6"/>
<dbReference type="RefSeq" id="WP_023927974.1">
    <property type="nucleotide sequence ID" value="NZ_KI669454.1"/>
</dbReference>
<comment type="caution">
    <text evidence="7">The sequence shown here is derived from an EMBL/GenBank/DDBJ whole genome shotgun (WGS) entry which is preliminary data.</text>
</comment>
<accession>V8C7U6</accession>
<dbReference type="PATRIC" id="fig|1357400.3.peg.1654"/>
<dbReference type="Gene3D" id="1.10.1670.40">
    <property type="match status" value="1"/>
</dbReference>
<dbReference type="STRING" id="1357400.HMPREF2086_01231"/>
<dbReference type="Pfam" id="PF00730">
    <property type="entry name" value="HhH-GPD"/>
    <property type="match status" value="1"/>
</dbReference>
<dbReference type="EMBL" id="AZJI01000005">
    <property type="protein sequence ID" value="ETD23429.1"/>
    <property type="molecule type" value="Genomic_DNA"/>
</dbReference>
<comment type="similarity">
    <text evidence="2">Belongs to the alkylbase DNA glycosidase AlkA family.</text>
</comment>
<organism evidence="7 8">
    <name type="scientific">Helicobacter macacae MIT 99-5501</name>
    <dbReference type="NCBI Taxonomy" id="1357400"/>
    <lineage>
        <taxon>Bacteria</taxon>
        <taxon>Pseudomonadati</taxon>
        <taxon>Campylobacterota</taxon>
        <taxon>Epsilonproteobacteria</taxon>
        <taxon>Campylobacterales</taxon>
        <taxon>Helicobacteraceae</taxon>
        <taxon>Helicobacter</taxon>
    </lineage>
</organism>
<evidence type="ECO:0000256" key="3">
    <source>
        <dbReference type="ARBA" id="ARBA00012000"/>
    </source>
</evidence>
<evidence type="ECO:0000313" key="8">
    <source>
        <dbReference type="Proteomes" id="UP000018731"/>
    </source>
</evidence>
<dbReference type="GO" id="GO:0032993">
    <property type="term" value="C:protein-DNA complex"/>
    <property type="evidence" value="ECO:0007669"/>
    <property type="project" value="TreeGrafter"/>
</dbReference>
<evidence type="ECO:0000259" key="6">
    <source>
        <dbReference type="SMART" id="SM00478"/>
    </source>
</evidence>
<protein>
    <recommendedName>
        <fullName evidence="3">DNA-3-methyladenine glycosylase II</fullName>
        <ecNumber evidence="3">3.2.2.21</ecNumber>
    </recommendedName>
</protein>
<gene>
    <name evidence="7" type="ORF">HMPREF2086_01231</name>
</gene>
<keyword evidence="4" id="KW-0227">DNA damage</keyword>
<evidence type="ECO:0000313" key="7">
    <source>
        <dbReference type="EMBL" id="ETD23429.1"/>
    </source>
</evidence>
<dbReference type="InterPro" id="IPR003265">
    <property type="entry name" value="HhH-GPD_domain"/>
</dbReference>
<dbReference type="GO" id="GO:0006285">
    <property type="term" value="P:base-excision repair, AP site formation"/>
    <property type="evidence" value="ECO:0007669"/>
    <property type="project" value="TreeGrafter"/>
</dbReference>
<dbReference type="CDD" id="cd00056">
    <property type="entry name" value="ENDO3c"/>
    <property type="match status" value="1"/>
</dbReference>
<feature type="domain" description="HhH-GPD" evidence="6">
    <location>
        <begin position="67"/>
        <end position="243"/>
    </location>
</feature>
<dbReference type="HOGENOM" id="CLU_000445_72_5_7"/>
<dbReference type="InterPro" id="IPR011257">
    <property type="entry name" value="DNA_glycosylase"/>
</dbReference>
<evidence type="ECO:0000256" key="4">
    <source>
        <dbReference type="ARBA" id="ARBA00022763"/>
    </source>
</evidence>
<name>V8C7U6_9HELI</name>
<keyword evidence="5" id="KW-0234">DNA repair</keyword>
<dbReference type="OrthoDB" id="9811249at2"/>
<proteinExistence type="inferred from homology"/>
<dbReference type="GO" id="GO:0005737">
    <property type="term" value="C:cytoplasm"/>
    <property type="evidence" value="ECO:0007669"/>
    <property type="project" value="TreeGrafter"/>
</dbReference>